<dbReference type="InParanoid" id="F4S0J5"/>
<name>F4S0J5_MELLP</name>
<dbReference type="KEGG" id="mlr:MELLADRAFT_110666"/>
<keyword evidence="2" id="KW-0472">Membrane</keyword>
<organism evidence="4">
    <name type="scientific">Melampsora larici-populina (strain 98AG31 / pathotype 3-4-7)</name>
    <name type="common">Poplar leaf rust fungus</name>
    <dbReference type="NCBI Taxonomy" id="747676"/>
    <lineage>
        <taxon>Eukaryota</taxon>
        <taxon>Fungi</taxon>
        <taxon>Dikarya</taxon>
        <taxon>Basidiomycota</taxon>
        <taxon>Pucciniomycotina</taxon>
        <taxon>Pucciniomycetes</taxon>
        <taxon>Pucciniales</taxon>
        <taxon>Melampsoraceae</taxon>
        <taxon>Melampsora</taxon>
    </lineage>
</organism>
<keyword evidence="4" id="KW-1185">Reference proteome</keyword>
<evidence type="ECO:0000256" key="1">
    <source>
        <dbReference type="SAM" id="MobiDB-lite"/>
    </source>
</evidence>
<dbReference type="VEuPathDB" id="FungiDB:MELLADRAFT_110666"/>
<reference evidence="4" key="1">
    <citation type="journal article" date="2011" name="Proc. Natl. Acad. Sci. U.S.A.">
        <title>Obligate biotrophy features unraveled by the genomic analysis of rust fungi.</title>
        <authorList>
            <person name="Duplessis S."/>
            <person name="Cuomo C.A."/>
            <person name="Lin Y.-C."/>
            <person name="Aerts A."/>
            <person name="Tisserant E."/>
            <person name="Veneault-Fourrey C."/>
            <person name="Joly D.L."/>
            <person name="Hacquard S."/>
            <person name="Amselem J."/>
            <person name="Cantarel B.L."/>
            <person name="Chiu R."/>
            <person name="Coutinho P.M."/>
            <person name="Feau N."/>
            <person name="Field M."/>
            <person name="Frey P."/>
            <person name="Gelhaye E."/>
            <person name="Goldberg J."/>
            <person name="Grabherr M.G."/>
            <person name="Kodira C.D."/>
            <person name="Kohler A."/>
            <person name="Kuees U."/>
            <person name="Lindquist E.A."/>
            <person name="Lucas S.M."/>
            <person name="Mago R."/>
            <person name="Mauceli E."/>
            <person name="Morin E."/>
            <person name="Murat C."/>
            <person name="Pangilinan J.L."/>
            <person name="Park R."/>
            <person name="Pearson M."/>
            <person name="Quesneville H."/>
            <person name="Rouhier N."/>
            <person name="Sakthikumar S."/>
            <person name="Salamov A.A."/>
            <person name="Schmutz J."/>
            <person name="Selles B."/>
            <person name="Shapiro H."/>
            <person name="Tanguay P."/>
            <person name="Tuskan G.A."/>
            <person name="Henrissat B."/>
            <person name="Van de Peer Y."/>
            <person name="Rouze P."/>
            <person name="Ellis J.G."/>
            <person name="Dodds P.N."/>
            <person name="Schein J.E."/>
            <person name="Zhong S."/>
            <person name="Hamelin R.C."/>
            <person name="Grigoriev I.V."/>
            <person name="Szabo L.J."/>
            <person name="Martin F."/>
        </authorList>
    </citation>
    <scope>NUCLEOTIDE SEQUENCE [LARGE SCALE GENOMIC DNA]</scope>
    <source>
        <strain evidence="4">98AG31 / pathotype 3-4-7</strain>
    </source>
</reference>
<dbReference type="HOGENOM" id="CLU_423389_0_0_1"/>
<feature type="compositionally biased region" description="Basic and acidic residues" evidence="1">
    <location>
        <begin position="104"/>
        <end position="114"/>
    </location>
</feature>
<proteinExistence type="predicted"/>
<protein>
    <submittedName>
        <fullName evidence="3">Uncharacterized protein</fullName>
    </submittedName>
</protein>
<gene>
    <name evidence="3" type="ORF">MELLADRAFT_110666</name>
</gene>
<evidence type="ECO:0000313" key="3">
    <source>
        <dbReference type="EMBL" id="EGG01857.1"/>
    </source>
</evidence>
<feature type="transmembrane region" description="Helical" evidence="2">
    <location>
        <begin position="7"/>
        <end position="25"/>
    </location>
</feature>
<dbReference type="RefSeq" id="XP_007414957.1">
    <property type="nucleotide sequence ID" value="XM_007414895.1"/>
</dbReference>
<accession>F4S0J5</accession>
<keyword evidence="2" id="KW-1133">Transmembrane helix</keyword>
<evidence type="ECO:0000313" key="4">
    <source>
        <dbReference type="Proteomes" id="UP000001072"/>
    </source>
</evidence>
<dbReference type="OrthoDB" id="10438737at2759"/>
<dbReference type="Proteomes" id="UP000001072">
    <property type="component" value="Unassembled WGS sequence"/>
</dbReference>
<keyword evidence="2" id="KW-0812">Transmembrane</keyword>
<dbReference type="GeneID" id="18924151"/>
<dbReference type="EMBL" id="GL883135">
    <property type="protein sequence ID" value="EGG01857.1"/>
    <property type="molecule type" value="Genomic_DNA"/>
</dbReference>
<sequence length="694" mass="81036">MLTSKIWLIHFTQVVFIPVIFAGFWDDKHTVEFYSDIIDAEPSIETSFSKPDGLSMQDRIYPRQISYDPISFNQDIEYGWDHFCADHYHTPDFHSQDSLFPSQESRDQTEKEMELETGTTQVRSISPRENVSIGRMGKSFGSTNTQPLNEPIVAFEQPLMVCQDSETMQVRSISARKTLPIDIMRNRLENTNQDESTETLIPSERPVRVQRNIGTKHKLNHLPEARHQKKHKENDTPQENMQLEKKLQDINHQKHHHYAHEITLSSVLQWQCRILLAKRYNVSYKIARFFNNLEKSYMLMPDHSLYRLRNFSQFHISIEKLRTSLVMGSIGALKLIVQRHIGLELMNSLILDLWEYLQQFINDELMLSPKETIIMSAEKQKRQKHNWIQPGELLEYLSNLANSSPISSKIVHLKIQDWATTTTYKNMISGIATDYQSLVEECETFYKQKGEDKTVYYKNKNKARNHHILQDNLTNTSTRLIPILSSSQLVQALKKLGWDVARSKYTVTFFSYLHSVIESNPDPEKSLYNDSKDVQEGAQILNKKMVHQAIHLAQNEVTPAFMGLLRLMHHDPAIDADSTWNAVSQSGWEFLKEYFSTWIRYLSEPDHHILVIPPGKARVLDEWFDLKVTLNYLSKKRETNTVPQGLIWFLADVWYDEMNCPESNGKQSPSFRILPPHRKVIEQRCLQRMPRKDC</sequence>
<feature type="region of interest" description="Disordered" evidence="1">
    <location>
        <begin position="95"/>
        <end position="123"/>
    </location>
</feature>
<evidence type="ECO:0000256" key="2">
    <source>
        <dbReference type="SAM" id="Phobius"/>
    </source>
</evidence>
<dbReference type="AlphaFoldDB" id="F4S0J5"/>